<feature type="compositionally biased region" description="Gly residues" evidence="1">
    <location>
        <begin position="10"/>
        <end position="20"/>
    </location>
</feature>
<evidence type="ECO:0000256" key="1">
    <source>
        <dbReference type="SAM" id="MobiDB-lite"/>
    </source>
</evidence>
<accession>A0A8T0WYD8</accession>
<dbReference type="EMBL" id="CM029038">
    <property type="protein sequence ID" value="KAG2654561.1"/>
    <property type="molecule type" value="Genomic_DNA"/>
</dbReference>
<evidence type="ECO:0000313" key="2">
    <source>
        <dbReference type="EMBL" id="KAG2654561.1"/>
    </source>
</evidence>
<name>A0A8T0WYD8_PANVG</name>
<dbReference type="Proteomes" id="UP000823388">
    <property type="component" value="Chromosome 1N"/>
</dbReference>
<reference evidence="2" key="1">
    <citation type="submission" date="2020-05" db="EMBL/GenBank/DDBJ databases">
        <title>WGS assembly of Panicum virgatum.</title>
        <authorList>
            <person name="Lovell J.T."/>
            <person name="Jenkins J."/>
            <person name="Shu S."/>
            <person name="Juenger T.E."/>
            <person name="Schmutz J."/>
        </authorList>
    </citation>
    <scope>NUCLEOTIDE SEQUENCE</scope>
    <source>
        <strain evidence="2">AP13</strain>
    </source>
</reference>
<organism evidence="2 3">
    <name type="scientific">Panicum virgatum</name>
    <name type="common">Blackwell switchgrass</name>
    <dbReference type="NCBI Taxonomy" id="38727"/>
    <lineage>
        <taxon>Eukaryota</taxon>
        <taxon>Viridiplantae</taxon>
        <taxon>Streptophyta</taxon>
        <taxon>Embryophyta</taxon>
        <taxon>Tracheophyta</taxon>
        <taxon>Spermatophyta</taxon>
        <taxon>Magnoliopsida</taxon>
        <taxon>Liliopsida</taxon>
        <taxon>Poales</taxon>
        <taxon>Poaceae</taxon>
        <taxon>PACMAD clade</taxon>
        <taxon>Panicoideae</taxon>
        <taxon>Panicodae</taxon>
        <taxon>Paniceae</taxon>
        <taxon>Panicinae</taxon>
        <taxon>Panicum</taxon>
        <taxon>Panicum sect. Hiantes</taxon>
    </lineage>
</organism>
<feature type="region of interest" description="Disordered" evidence="1">
    <location>
        <begin position="1"/>
        <end position="34"/>
    </location>
</feature>
<comment type="caution">
    <text evidence="2">The sequence shown here is derived from an EMBL/GenBank/DDBJ whole genome shotgun (WGS) entry which is preliminary data.</text>
</comment>
<evidence type="ECO:0000313" key="3">
    <source>
        <dbReference type="Proteomes" id="UP000823388"/>
    </source>
</evidence>
<keyword evidence="3" id="KW-1185">Reference proteome</keyword>
<gene>
    <name evidence="2" type="ORF">PVAP13_1NG517219</name>
</gene>
<proteinExistence type="predicted"/>
<protein>
    <submittedName>
        <fullName evidence="2">Uncharacterized protein</fullName>
    </submittedName>
</protein>
<feature type="compositionally biased region" description="Low complexity" evidence="1">
    <location>
        <begin position="21"/>
        <end position="34"/>
    </location>
</feature>
<sequence length="127" mass="13076">MGSWDDCEGPGAGGRDGGLSGDSATTGSGVVTSGDGAATLIWRRGNRRNWGDRSPCHPLPGVGPRSLSCAGASPMPLPPTISDAASIMTTIPSLPFPNCFISSVSRVSENGWCRGARLGDRLLYLQS</sequence>
<dbReference type="AlphaFoldDB" id="A0A8T0WYD8"/>